<dbReference type="PIRSF" id="PIRSF004810">
    <property type="entry name" value="ChrA"/>
    <property type="match status" value="1"/>
</dbReference>
<evidence type="ECO:0000256" key="7">
    <source>
        <dbReference type="SAM" id="Phobius"/>
    </source>
</evidence>
<dbReference type="Proteomes" id="UP000533639">
    <property type="component" value="Unassembled WGS sequence"/>
</dbReference>
<dbReference type="NCBIfam" id="TIGR00937">
    <property type="entry name" value="2A51"/>
    <property type="match status" value="1"/>
</dbReference>
<evidence type="ECO:0000256" key="2">
    <source>
        <dbReference type="ARBA" id="ARBA00005262"/>
    </source>
</evidence>
<comment type="subcellular location">
    <subcellularLocation>
        <location evidence="1">Cell membrane</location>
        <topology evidence="1">Multi-pass membrane protein</topology>
    </subcellularLocation>
</comment>
<feature type="transmembrane region" description="Helical" evidence="7">
    <location>
        <begin position="152"/>
        <end position="185"/>
    </location>
</feature>
<name>A0A9N8J453_9FLAO</name>
<feature type="transmembrane region" description="Helical" evidence="7">
    <location>
        <begin position="288"/>
        <end position="309"/>
    </location>
</feature>
<dbReference type="EMBL" id="CAIJDE010000053">
    <property type="protein sequence ID" value="CAC9975788.1"/>
    <property type="molecule type" value="Genomic_DNA"/>
</dbReference>
<evidence type="ECO:0000256" key="5">
    <source>
        <dbReference type="ARBA" id="ARBA00022989"/>
    </source>
</evidence>
<feature type="transmembrane region" description="Helical" evidence="7">
    <location>
        <begin position="321"/>
        <end position="341"/>
    </location>
</feature>
<feature type="transmembrane region" description="Helical" evidence="7">
    <location>
        <begin position="218"/>
        <end position="240"/>
    </location>
</feature>
<dbReference type="Pfam" id="PF02417">
    <property type="entry name" value="Chromate_transp"/>
    <property type="match status" value="2"/>
</dbReference>
<evidence type="ECO:0000256" key="3">
    <source>
        <dbReference type="ARBA" id="ARBA00022475"/>
    </source>
</evidence>
<keyword evidence="3" id="KW-1003">Cell membrane</keyword>
<feature type="transmembrane region" description="Helical" evidence="7">
    <location>
        <begin position="53"/>
        <end position="73"/>
    </location>
</feature>
<keyword evidence="9" id="KW-1185">Reference proteome</keyword>
<dbReference type="PANTHER" id="PTHR43663:SF1">
    <property type="entry name" value="CHROMATE TRANSPORTER"/>
    <property type="match status" value="1"/>
</dbReference>
<feature type="transmembrane region" description="Helical" evidence="7">
    <location>
        <begin position="114"/>
        <end position="132"/>
    </location>
</feature>
<evidence type="ECO:0000256" key="1">
    <source>
        <dbReference type="ARBA" id="ARBA00004651"/>
    </source>
</evidence>
<evidence type="ECO:0000313" key="9">
    <source>
        <dbReference type="Proteomes" id="UP000533639"/>
    </source>
</evidence>
<evidence type="ECO:0000313" key="8">
    <source>
        <dbReference type="EMBL" id="CAC9975788.1"/>
    </source>
</evidence>
<keyword evidence="5 7" id="KW-1133">Transmembrane helix</keyword>
<evidence type="ECO:0000256" key="6">
    <source>
        <dbReference type="ARBA" id="ARBA00023136"/>
    </source>
</evidence>
<feature type="transmembrane region" description="Helical" evidence="7">
    <location>
        <begin position="260"/>
        <end position="281"/>
    </location>
</feature>
<keyword evidence="4 7" id="KW-0812">Transmembrane</keyword>
<dbReference type="InterPro" id="IPR003370">
    <property type="entry name" value="Chromate_transpt"/>
</dbReference>
<dbReference type="InterPro" id="IPR052518">
    <property type="entry name" value="CHR_Transporter"/>
</dbReference>
<dbReference type="GO" id="GO:0015109">
    <property type="term" value="F:chromate transmembrane transporter activity"/>
    <property type="evidence" value="ECO:0007669"/>
    <property type="project" value="InterPro"/>
</dbReference>
<dbReference type="InterPro" id="IPR014047">
    <property type="entry name" value="Chr_Tranpt_l_chain"/>
</dbReference>
<sequence>MTTSKYSLRELTLYFLKLGTIGFGGPVALVGYMHKDLVENRKWISEEEYKQGLALAQLAPGPLAAQLGIYLGFVHYRLIGATLIGFAFILPSFIMVVLLGIIYKLYGGLPWIQAVFYGVGAAVIGLIVVSSYKLTVKSIGKFNIESFRTNWLLWLFFIITFSITFIMRQEPVLLFIAAGFLYMIIKSSPKWWNSRSITSILFLQVPLWNYESRTLIKIAIFFAEAGTFVFGSGLAIVPFLHSGVVIENHWLTEQQFLDSVAVAMITPGPVVITVGFIGYLVDGFLGALVAALATFLPCYIFTVAMAPYFHKIAGNKSVKSFVDGITAAVIGALAGSVLVIASQTIIDVPTTFIALITIVTLFRIKNLPEPYIIIIAALFGLFIKLI</sequence>
<comment type="similarity">
    <text evidence="2">Belongs to the chromate ion transporter (CHR) (TC 2.A.51) family.</text>
</comment>
<feature type="transmembrane region" description="Helical" evidence="7">
    <location>
        <begin position="370"/>
        <end position="385"/>
    </location>
</feature>
<reference evidence="8 9" key="1">
    <citation type="submission" date="2020-06" db="EMBL/GenBank/DDBJ databases">
        <authorList>
            <person name="Criscuolo A."/>
        </authorList>
    </citation>
    <scope>NUCLEOTIDE SEQUENCE [LARGE SCALE GENOMIC DNA]</scope>
    <source>
        <strain evidence="8">PXU-55</strain>
    </source>
</reference>
<organism evidence="8 9">
    <name type="scientific">Flavobacterium panici</name>
    <dbReference type="NCBI Taxonomy" id="2654843"/>
    <lineage>
        <taxon>Bacteria</taxon>
        <taxon>Pseudomonadati</taxon>
        <taxon>Bacteroidota</taxon>
        <taxon>Flavobacteriia</taxon>
        <taxon>Flavobacteriales</taxon>
        <taxon>Flavobacteriaceae</taxon>
        <taxon>Flavobacterium</taxon>
    </lineage>
</organism>
<feature type="transmembrane region" description="Helical" evidence="7">
    <location>
        <begin position="79"/>
        <end position="102"/>
    </location>
</feature>
<evidence type="ECO:0000256" key="4">
    <source>
        <dbReference type="ARBA" id="ARBA00022692"/>
    </source>
</evidence>
<dbReference type="AlphaFoldDB" id="A0A9N8J453"/>
<dbReference type="PANTHER" id="PTHR43663">
    <property type="entry name" value="CHROMATE TRANSPORT PROTEIN-RELATED"/>
    <property type="match status" value="1"/>
</dbReference>
<gene>
    <name evidence="8" type="primary">srpC</name>
    <name evidence="8" type="ORF">FLAPXU55_03505</name>
</gene>
<comment type="caution">
    <text evidence="8">The sequence shown here is derived from an EMBL/GenBank/DDBJ whole genome shotgun (WGS) entry which is preliminary data.</text>
</comment>
<protein>
    <submittedName>
        <fullName evidence="8">Chromate transport protein</fullName>
    </submittedName>
</protein>
<keyword evidence="6 7" id="KW-0472">Membrane</keyword>
<dbReference type="GO" id="GO:0005886">
    <property type="term" value="C:plasma membrane"/>
    <property type="evidence" value="ECO:0007669"/>
    <property type="project" value="UniProtKB-SubCell"/>
</dbReference>
<feature type="transmembrane region" description="Helical" evidence="7">
    <location>
        <begin position="12"/>
        <end position="32"/>
    </location>
</feature>
<proteinExistence type="inferred from homology"/>
<dbReference type="RefSeq" id="WP_180859788.1">
    <property type="nucleotide sequence ID" value="NZ_CAIJDE010000053.1"/>
</dbReference>
<accession>A0A9N8J453</accession>